<dbReference type="EMBL" id="JACOQK010000001">
    <property type="protein sequence ID" value="MBC5786934.1"/>
    <property type="molecule type" value="Genomic_DNA"/>
</dbReference>
<organism evidence="1 2">
    <name type="scientific">Clostridium facile</name>
    <dbReference type="NCBI Taxonomy" id="2763035"/>
    <lineage>
        <taxon>Bacteria</taxon>
        <taxon>Bacillati</taxon>
        <taxon>Bacillota</taxon>
        <taxon>Clostridia</taxon>
        <taxon>Eubacteriales</taxon>
        <taxon>Clostridiaceae</taxon>
        <taxon>Clostridium</taxon>
    </lineage>
</organism>
<proteinExistence type="predicted"/>
<name>A0ABR7IP71_9CLOT</name>
<gene>
    <name evidence="1" type="ORF">H8Z77_02705</name>
</gene>
<comment type="caution">
    <text evidence="1">The sequence shown here is derived from an EMBL/GenBank/DDBJ whole genome shotgun (WGS) entry which is preliminary data.</text>
</comment>
<reference evidence="1 2" key="1">
    <citation type="submission" date="2020-08" db="EMBL/GenBank/DDBJ databases">
        <title>Genome public.</title>
        <authorList>
            <person name="Liu C."/>
            <person name="Sun Q."/>
        </authorList>
    </citation>
    <scope>NUCLEOTIDE SEQUENCE [LARGE SCALE GENOMIC DNA]</scope>
    <source>
        <strain evidence="1 2">NSJ-27</strain>
    </source>
</reference>
<evidence type="ECO:0000313" key="2">
    <source>
        <dbReference type="Proteomes" id="UP000649151"/>
    </source>
</evidence>
<keyword evidence="2" id="KW-1185">Reference proteome</keyword>
<evidence type="ECO:0008006" key="3">
    <source>
        <dbReference type="Google" id="ProtNLM"/>
    </source>
</evidence>
<dbReference type="RefSeq" id="WP_186996107.1">
    <property type="nucleotide sequence ID" value="NZ_JACOQK010000001.1"/>
</dbReference>
<protein>
    <recommendedName>
        <fullName evidence="3">Lipoprotein</fullName>
    </recommendedName>
</protein>
<sequence length="184" mass="20977">MLLVACTLLCFSGCQNDPGQDYTQEIWNHQHLGSVAYQVPESWGEPEYDSPIEVFQSHIYHADTFWVQLTLYETGKLTSAYENAQDYANFYQDGDEDEDVDRSPSESLDSVIMGDQNAEHFCYKTRYDDTKDFTYTEVYAVDVAVPGDWFGKTDLFVLEFHSSDGDGLKENARKTADQIVESVV</sequence>
<accession>A0ABR7IP71</accession>
<dbReference type="Proteomes" id="UP000649151">
    <property type="component" value="Unassembled WGS sequence"/>
</dbReference>
<evidence type="ECO:0000313" key="1">
    <source>
        <dbReference type="EMBL" id="MBC5786934.1"/>
    </source>
</evidence>